<dbReference type="SUPFAM" id="SSF52540">
    <property type="entry name" value="P-loop containing nucleoside triphosphate hydrolases"/>
    <property type="match status" value="1"/>
</dbReference>
<accession>A0A519BQD0</accession>
<protein>
    <submittedName>
        <fullName evidence="2">ParA family protein</fullName>
    </submittedName>
</protein>
<evidence type="ECO:0000313" key="2">
    <source>
        <dbReference type="EMBL" id="RZD19468.1"/>
    </source>
</evidence>
<dbReference type="InterPro" id="IPR050678">
    <property type="entry name" value="DNA_Partitioning_ATPase"/>
</dbReference>
<dbReference type="EMBL" id="SGBB01000001">
    <property type="protein sequence ID" value="RZD19468.1"/>
    <property type="molecule type" value="Genomic_DNA"/>
</dbReference>
<organism evidence="2 3">
    <name type="scientific">Candidatus Acididesulfobacter diazotrophicus</name>
    <dbReference type="NCBI Taxonomy" id="2597226"/>
    <lineage>
        <taxon>Bacteria</taxon>
        <taxon>Deltaproteobacteria</taxon>
        <taxon>Candidatus Acidulodesulfobacterales</taxon>
        <taxon>Candidatus Acididesulfobacter</taxon>
    </lineage>
</organism>
<feature type="domain" description="AAA" evidence="1">
    <location>
        <begin position="2"/>
        <end position="182"/>
    </location>
</feature>
<dbReference type="CDD" id="cd02042">
    <property type="entry name" value="ParAB_family"/>
    <property type="match status" value="1"/>
</dbReference>
<proteinExistence type="predicted"/>
<dbReference type="InterPro" id="IPR027417">
    <property type="entry name" value="P-loop_NTPase"/>
</dbReference>
<evidence type="ECO:0000259" key="1">
    <source>
        <dbReference type="Pfam" id="PF13614"/>
    </source>
</evidence>
<dbReference type="PANTHER" id="PTHR13696:SF52">
    <property type="entry name" value="PARA FAMILY PROTEIN CT_582"/>
    <property type="match status" value="1"/>
</dbReference>
<evidence type="ECO:0000313" key="3">
    <source>
        <dbReference type="Proteomes" id="UP000319296"/>
    </source>
</evidence>
<dbReference type="Proteomes" id="UP000319296">
    <property type="component" value="Unassembled WGS sequence"/>
</dbReference>
<name>A0A519BQD0_9DELT</name>
<dbReference type="Pfam" id="PF13614">
    <property type="entry name" value="AAA_31"/>
    <property type="match status" value="1"/>
</dbReference>
<reference evidence="2 3" key="1">
    <citation type="journal article" date="2019" name="ISME J.">
        <title>Insights into ecological role of a new deltaproteobacterial order Candidatus Acidulodesulfobacterales by metagenomics and metatranscriptomics.</title>
        <authorList>
            <person name="Tan S."/>
            <person name="Liu J."/>
            <person name="Fang Y."/>
            <person name="Hedlund B.P."/>
            <person name="Lian Z.H."/>
            <person name="Huang L.Y."/>
            <person name="Li J.T."/>
            <person name="Huang L.N."/>
            <person name="Li W.J."/>
            <person name="Jiang H.C."/>
            <person name="Dong H.L."/>
            <person name="Shu W.S."/>
        </authorList>
    </citation>
    <scope>NUCLEOTIDE SEQUENCE [LARGE SCALE GENOMIC DNA]</scope>
    <source>
        <strain evidence="2">AP1</strain>
    </source>
</reference>
<dbReference type="FunFam" id="3.40.50.300:FF:000285">
    <property type="entry name" value="Sporulation initiation inhibitor Soj"/>
    <property type="match status" value="1"/>
</dbReference>
<dbReference type="Gene3D" id="3.40.50.300">
    <property type="entry name" value="P-loop containing nucleotide triphosphate hydrolases"/>
    <property type="match status" value="1"/>
</dbReference>
<dbReference type="PANTHER" id="PTHR13696">
    <property type="entry name" value="P-LOOP CONTAINING NUCLEOSIDE TRIPHOSPHATE HYDROLASE"/>
    <property type="match status" value="1"/>
</dbReference>
<dbReference type="PIRSF" id="PIRSF009320">
    <property type="entry name" value="Nuc_binding_HP_1000"/>
    <property type="match status" value="1"/>
</dbReference>
<comment type="caution">
    <text evidence="2">The sequence shown here is derived from an EMBL/GenBank/DDBJ whole genome shotgun (WGS) entry which is preliminary data.</text>
</comment>
<gene>
    <name evidence="2" type="ORF">EVG15_00885</name>
</gene>
<dbReference type="InterPro" id="IPR025669">
    <property type="entry name" value="AAA_dom"/>
</dbReference>
<sequence>MAKVICISNQKGGVGKTTTAVNVAACLAAYEKKVLLIDADPQANATSGLNIQSNKNDKNFFTIYDCLIDPKNVKKAIKPTEMKNLFIIPSCSDLAGIEVEIVDMQNREYILKKNIIEKISADYDYIFIDTPPSLGLLTINALVASNSALIPMQCEYYSLEGISRLMNTIKIINQKLNKELAIEGVLFTMYDSRMNLTHQIINEVKKYFGDKIYENVIPRNIKLPESSSFGKPIILYDINSKGANSYLELTKEILSRDVNRAA</sequence>
<dbReference type="AlphaFoldDB" id="A0A519BQD0"/>